<keyword evidence="6" id="KW-0963">Cytoplasm</keyword>
<feature type="binding site" evidence="6">
    <location>
        <begin position="160"/>
        <end position="165"/>
    </location>
    <ligand>
        <name>NAD(+)</name>
        <dbReference type="ChEBI" id="CHEBI:57540"/>
    </ligand>
</feature>
<comment type="subcellular location">
    <subcellularLocation>
        <location evidence="6">Cytoplasm</location>
    </subcellularLocation>
</comment>
<sequence>MTSSPETTLKLTFIASPRPAAQAACEALTARYGQTGLDEADMIVALGGDGTMLDALHLSMKRSLPVFGMNFGSVGFLMNDFAEDDLQSRLRAAEPAHIHPLKARGERIDGHSFEALAINEVSLLREKRHTAKIRISVDGRVRLEELAADGVMVATPAGSTAYNASAHGPILPLSSSVLALTPISAFRPRRWRGALIGNDSRVRFDVIDPELRPVSAVADSREFREIAWVEIETDRDHTLTMLFDPGRPLGERILIEQFQT</sequence>
<feature type="binding site" evidence="6">
    <location>
        <begin position="119"/>
        <end position="120"/>
    </location>
    <ligand>
        <name>NAD(+)</name>
        <dbReference type="ChEBI" id="CHEBI:57540"/>
    </ligand>
</feature>
<keyword evidence="6" id="KW-0067">ATP-binding</keyword>
<dbReference type="RefSeq" id="WP_343163832.1">
    <property type="nucleotide sequence ID" value="NZ_JBHRSV010000001.1"/>
</dbReference>
<dbReference type="InterPro" id="IPR017438">
    <property type="entry name" value="ATP-NAD_kinase_N"/>
</dbReference>
<evidence type="ECO:0000313" key="7">
    <source>
        <dbReference type="EMBL" id="MFC2924948.1"/>
    </source>
</evidence>
<dbReference type="HAMAP" id="MF_00361">
    <property type="entry name" value="NAD_kinase"/>
    <property type="match status" value="1"/>
</dbReference>
<dbReference type="Gene3D" id="3.40.50.10330">
    <property type="entry name" value="Probable inorganic polyphosphate/atp-NAD kinase, domain 1"/>
    <property type="match status" value="1"/>
</dbReference>
<comment type="cofactor">
    <cofactor evidence="6">
        <name>a divalent metal cation</name>
        <dbReference type="ChEBI" id="CHEBI:60240"/>
    </cofactor>
</comment>
<keyword evidence="6" id="KW-0547">Nucleotide-binding</keyword>
<dbReference type="Pfam" id="PF20143">
    <property type="entry name" value="NAD_kinase_C"/>
    <property type="match status" value="1"/>
</dbReference>
<dbReference type="InterPro" id="IPR002504">
    <property type="entry name" value="NADK"/>
</dbReference>
<dbReference type="Gene3D" id="2.60.200.30">
    <property type="entry name" value="Probable inorganic polyphosphate/atp-NAD kinase, domain 2"/>
    <property type="match status" value="1"/>
</dbReference>
<keyword evidence="3 6" id="KW-0521">NADP</keyword>
<feature type="binding site" evidence="6">
    <location>
        <begin position="49"/>
        <end position="50"/>
    </location>
    <ligand>
        <name>NAD(+)</name>
        <dbReference type="ChEBI" id="CHEBI:57540"/>
    </ligand>
</feature>
<feature type="binding site" evidence="6">
    <location>
        <position position="157"/>
    </location>
    <ligand>
        <name>NAD(+)</name>
        <dbReference type="ChEBI" id="CHEBI:57540"/>
    </ligand>
</feature>
<dbReference type="Pfam" id="PF01513">
    <property type="entry name" value="NAD_kinase"/>
    <property type="match status" value="1"/>
</dbReference>
<protein>
    <recommendedName>
        <fullName evidence="6">NAD kinase</fullName>
        <ecNumber evidence="6">2.7.1.23</ecNumber>
    </recommendedName>
    <alternativeName>
        <fullName evidence="6">ATP-dependent NAD kinase</fullName>
    </alternativeName>
</protein>
<dbReference type="InterPro" id="IPR017437">
    <property type="entry name" value="ATP-NAD_kinase_PpnK-typ_C"/>
</dbReference>
<dbReference type="SUPFAM" id="SSF111331">
    <property type="entry name" value="NAD kinase/diacylglycerol kinase-like"/>
    <property type="match status" value="1"/>
</dbReference>
<dbReference type="PANTHER" id="PTHR20275:SF0">
    <property type="entry name" value="NAD KINASE"/>
    <property type="match status" value="1"/>
</dbReference>
<dbReference type="GO" id="GO:0003951">
    <property type="term" value="F:NAD+ kinase activity"/>
    <property type="evidence" value="ECO:0007669"/>
    <property type="project" value="UniProtKB-EC"/>
</dbReference>
<dbReference type="NCBIfam" id="NF003406">
    <property type="entry name" value="PRK04761.1"/>
    <property type="match status" value="1"/>
</dbReference>
<keyword evidence="2 6" id="KW-0418">Kinase</keyword>
<evidence type="ECO:0000256" key="3">
    <source>
        <dbReference type="ARBA" id="ARBA00022857"/>
    </source>
</evidence>
<dbReference type="EMBL" id="JBHRSV010000001">
    <property type="protein sequence ID" value="MFC2924948.1"/>
    <property type="molecule type" value="Genomic_DNA"/>
</dbReference>
<evidence type="ECO:0000313" key="8">
    <source>
        <dbReference type="Proteomes" id="UP001595379"/>
    </source>
</evidence>
<gene>
    <name evidence="6" type="primary">nadK</name>
    <name evidence="7" type="ORF">ACFOOR_02395</name>
</gene>
<proteinExistence type="inferred from homology"/>
<name>A0ABV6ZU56_9PROT</name>
<comment type="function">
    <text evidence="6">Involved in the regulation of the intracellular balance of NAD and NADP, and is a key enzyme in the biosynthesis of NADP. Catalyzes specifically the phosphorylation on 2'-hydroxyl of the adenosine moiety of NAD to yield NADP.</text>
</comment>
<dbReference type="EC" id="2.7.1.23" evidence="6"/>
<evidence type="ECO:0000256" key="2">
    <source>
        <dbReference type="ARBA" id="ARBA00022777"/>
    </source>
</evidence>
<dbReference type="PANTHER" id="PTHR20275">
    <property type="entry name" value="NAD KINASE"/>
    <property type="match status" value="1"/>
</dbReference>
<comment type="similarity">
    <text evidence="6">Belongs to the NAD kinase family.</text>
</comment>
<comment type="catalytic activity">
    <reaction evidence="5 6">
        <text>NAD(+) + ATP = ADP + NADP(+) + H(+)</text>
        <dbReference type="Rhea" id="RHEA:18629"/>
        <dbReference type="ChEBI" id="CHEBI:15378"/>
        <dbReference type="ChEBI" id="CHEBI:30616"/>
        <dbReference type="ChEBI" id="CHEBI:57540"/>
        <dbReference type="ChEBI" id="CHEBI:58349"/>
        <dbReference type="ChEBI" id="CHEBI:456216"/>
        <dbReference type="EC" id="2.7.1.23"/>
    </reaction>
</comment>
<organism evidence="7 8">
    <name type="scientific">Hyphobacterium vulgare</name>
    <dbReference type="NCBI Taxonomy" id="1736751"/>
    <lineage>
        <taxon>Bacteria</taxon>
        <taxon>Pseudomonadati</taxon>
        <taxon>Pseudomonadota</taxon>
        <taxon>Alphaproteobacteria</taxon>
        <taxon>Maricaulales</taxon>
        <taxon>Maricaulaceae</taxon>
        <taxon>Hyphobacterium</taxon>
    </lineage>
</organism>
<evidence type="ECO:0000256" key="5">
    <source>
        <dbReference type="ARBA" id="ARBA00047925"/>
    </source>
</evidence>
<reference evidence="8" key="1">
    <citation type="journal article" date="2019" name="Int. J. Syst. Evol. Microbiol.">
        <title>The Global Catalogue of Microorganisms (GCM) 10K type strain sequencing project: providing services to taxonomists for standard genome sequencing and annotation.</title>
        <authorList>
            <consortium name="The Broad Institute Genomics Platform"/>
            <consortium name="The Broad Institute Genome Sequencing Center for Infectious Disease"/>
            <person name="Wu L."/>
            <person name="Ma J."/>
        </authorList>
    </citation>
    <scope>NUCLEOTIDE SEQUENCE [LARGE SCALE GENOMIC DNA]</scope>
    <source>
        <strain evidence="8">KCTC 52487</strain>
    </source>
</reference>
<keyword evidence="8" id="KW-1185">Reference proteome</keyword>
<comment type="caution">
    <text evidence="7">The sequence shown here is derived from an EMBL/GenBank/DDBJ whole genome shotgun (WGS) entry which is preliminary data.</text>
</comment>
<dbReference type="Proteomes" id="UP001595379">
    <property type="component" value="Unassembled WGS sequence"/>
</dbReference>
<feature type="active site" description="Proton acceptor" evidence="6">
    <location>
        <position position="49"/>
    </location>
</feature>
<keyword evidence="4 6" id="KW-0520">NAD</keyword>
<feature type="binding site" evidence="6">
    <location>
        <position position="149"/>
    </location>
    <ligand>
        <name>NAD(+)</name>
        <dbReference type="ChEBI" id="CHEBI:57540"/>
    </ligand>
</feature>
<comment type="caution">
    <text evidence="6">Lacks conserved residue(s) required for the propagation of feature annotation.</text>
</comment>
<dbReference type="InterPro" id="IPR016064">
    <property type="entry name" value="NAD/diacylglycerol_kinase_sf"/>
</dbReference>
<accession>A0ABV6ZU56</accession>
<evidence type="ECO:0000256" key="1">
    <source>
        <dbReference type="ARBA" id="ARBA00022679"/>
    </source>
</evidence>
<evidence type="ECO:0000256" key="6">
    <source>
        <dbReference type="HAMAP-Rule" id="MF_00361"/>
    </source>
</evidence>
<keyword evidence="1 6" id="KW-0808">Transferase</keyword>
<evidence type="ECO:0000256" key="4">
    <source>
        <dbReference type="ARBA" id="ARBA00023027"/>
    </source>
</evidence>